<evidence type="ECO:0000313" key="1">
    <source>
        <dbReference type="EMBL" id="CAK5081370.1"/>
    </source>
</evidence>
<reference evidence="1" key="1">
    <citation type="submission" date="2023-11" db="EMBL/GenBank/DDBJ databases">
        <authorList>
            <person name="Poullet M."/>
        </authorList>
    </citation>
    <scope>NUCLEOTIDE SEQUENCE</scope>
    <source>
        <strain evidence="1">E1834</strain>
    </source>
</reference>
<gene>
    <name evidence="1" type="ORF">MENTE1834_LOCUS28599</name>
</gene>
<evidence type="ECO:0000313" key="2">
    <source>
        <dbReference type="Proteomes" id="UP001497535"/>
    </source>
</evidence>
<dbReference type="EMBL" id="CAVMJV010000044">
    <property type="protein sequence ID" value="CAK5081370.1"/>
    <property type="molecule type" value="Genomic_DNA"/>
</dbReference>
<accession>A0ACB0ZTQ1</accession>
<organism evidence="1 2">
    <name type="scientific">Meloidogyne enterolobii</name>
    <name type="common">Root-knot nematode worm</name>
    <name type="synonym">Meloidogyne mayaguensis</name>
    <dbReference type="NCBI Taxonomy" id="390850"/>
    <lineage>
        <taxon>Eukaryota</taxon>
        <taxon>Metazoa</taxon>
        <taxon>Ecdysozoa</taxon>
        <taxon>Nematoda</taxon>
        <taxon>Chromadorea</taxon>
        <taxon>Rhabditida</taxon>
        <taxon>Tylenchina</taxon>
        <taxon>Tylenchomorpha</taxon>
        <taxon>Tylenchoidea</taxon>
        <taxon>Meloidogynidae</taxon>
        <taxon>Meloidogyninae</taxon>
        <taxon>Meloidogyne</taxon>
    </lineage>
</organism>
<keyword evidence="2" id="KW-1185">Reference proteome</keyword>
<sequence>MDIDMELLKEDLVPFTTHNTILALGSPIIYSIFSICVFIKGRELISSVSKEEKLVKIK</sequence>
<dbReference type="Proteomes" id="UP001497535">
    <property type="component" value="Unassembled WGS sequence"/>
</dbReference>
<proteinExistence type="predicted"/>
<protein>
    <submittedName>
        <fullName evidence="1">Uncharacterized protein</fullName>
    </submittedName>
</protein>
<comment type="caution">
    <text evidence="1">The sequence shown here is derived from an EMBL/GenBank/DDBJ whole genome shotgun (WGS) entry which is preliminary data.</text>
</comment>
<name>A0ACB0ZTQ1_MELEN</name>